<dbReference type="Pfam" id="PF00925">
    <property type="entry name" value="GTP_cyclohydro2"/>
    <property type="match status" value="1"/>
</dbReference>
<dbReference type="InterPro" id="IPR000926">
    <property type="entry name" value="RibA"/>
</dbReference>
<feature type="binding site" evidence="11">
    <location>
        <begin position="55"/>
        <end position="59"/>
    </location>
    <ligand>
        <name>GTP</name>
        <dbReference type="ChEBI" id="CHEBI:37565"/>
    </ligand>
</feature>
<dbReference type="EMBL" id="RBKS01000001">
    <property type="protein sequence ID" value="RKR73175.1"/>
    <property type="molecule type" value="Genomic_DNA"/>
</dbReference>
<dbReference type="Gene3D" id="3.40.50.10990">
    <property type="entry name" value="GTP cyclohydrolase II"/>
    <property type="match status" value="1"/>
</dbReference>
<evidence type="ECO:0000256" key="1">
    <source>
        <dbReference type="ARBA" id="ARBA00004853"/>
    </source>
</evidence>
<comment type="cofactor">
    <cofactor evidence="11">
        <name>Zn(2+)</name>
        <dbReference type="ChEBI" id="CHEBI:29105"/>
    </cofactor>
    <text evidence="11">Binds 1 zinc ion per subunit.</text>
</comment>
<feature type="domain" description="GTP cyclohydrolase II" evidence="12">
    <location>
        <begin position="15"/>
        <end position="176"/>
    </location>
</feature>
<evidence type="ECO:0000313" key="13">
    <source>
        <dbReference type="EMBL" id="RKR73175.1"/>
    </source>
</evidence>
<comment type="similarity">
    <text evidence="2">In the N-terminal section; belongs to the DHBP synthase family.</text>
</comment>
<dbReference type="UniPathway" id="UPA00275">
    <property type="reaction ID" value="UER00400"/>
</dbReference>
<dbReference type="PANTHER" id="PTHR21327:SF18">
    <property type="entry name" value="3,4-DIHYDROXY-2-BUTANONE 4-PHOSPHATE SYNTHASE"/>
    <property type="match status" value="1"/>
</dbReference>
<keyword evidence="6 11" id="KW-0378">Hydrolase</keyword>
<keyword evidence="3 11" id="KW-0686">Riboflavin biosynthesis</keyword>
<comment type="caution">
    <text evidence="13">The sequence shown here is derived from an EMBL/GenBank/DDBJ whole genome shotgun (WGS) entry which is preliminary data.</text>
</comment>
<dbReference type="EC" id="3.5.4.25" evidence="11"/>
<evidence type="ECO:0000256" key="3">
    <source>
        <dbReference type="ARBA" id="ARBA00022619"/>
    </source>
</evidence>
<evidence type="ECO:0000256" key="8">
    <source>
        <dbReference type="ARBA" id="ARBA00023134"/>
    </source>
</evidence>
<feature type="binding site" evidence="11">
    <location>
        <position position="76"/>
    </location>
    <ligand>
        <name>GTP</name>
        <dbReference type="ChEBI" id="CHEBI:37565"/>
    </ligand>
</feature>
<keyword evidence="4 11" id="KW-0479">Metal-binding</keyword>
<feature type="binding site" evidence="11">
    <location>
        <position position="60"/>
    </location>
    <ligand>
        <name>Zn(2+)</name>
        <dbReference type="ChEBI" id="CHEBI:29105"/>
        <note>catalytic</note>
    </ligand>
</feature>
<evidence type="ECO:0000256" key="7">
    <source>
        <dbReference type="ARBA" id="ARBA00022833"/>
    </source>
</evidence>
<keyword evidence="5 11" id="KW-0547">Nucleotide-binding</keyword>
<comment type="similarity">
    <text evidence="11">Belongs to the GTP cyclohydrolase II family.</text>
</comment>
<organism evidence="13 14">
    <name type="scientific">Frondihabitans australicus</name>
    <dbReference type="NCBI Taxonomy" id="386892"/>
    <lineage>
        <taxon>Bacteria</taxon>
        <taxon>Bacillati</taxon>
        <taxon>Actinomycetota</taxon>
        <taxon>Actinomycetes</taxon>
        <taxon>Micrococcales</taxon>
        <taxon>Microbacteriaceae</taxon>
        <taxon>Frondihabitans</taxon>
    </lineage>
</organism>
<comment type="catalytic activity">
    <reaction evidence="10 11">
        <text>GTP + 4 H2O = 2,5-diamino-6-hydroxy-4-(5-phosphoribosylamino)-pyrimidine + formate + 2 phosphate + 3 H(+)</text>
        <dbReference type="Rhea" id="RHEA:23704"/>
        <dbReference type="ChEBI" id="CHEBI:15377"/>
        <dbReference type="ChEBI" id="CHEBI:15378"/>
        <dbReference type="ChEBI" id="CHEBI:15740"/>
        <dbReference type="ChEBI" id="CHEBI:37565"/>
        <dbReference type="ChEBI" id="CHEBI:43474"/>
        <dbReference type="ChEBI" id="CHEBI:58614"/>
        <dbReference type="EC" id="3.5.4.25"/>
    </reaction>
</comment>
<dbReference type="GO" id="GO:0005829">
    <property type="term" value="C:cytosol"/>
    <property type="evidence" value="ECO:0007669"/>
    <property type="project" value="TreeGrafter"/>
</dbReference>
<sequence>MTDTPAVRPHVSFEVETTVPTTHGTFTMRAYRDLDTGADHVAIVSGEPVDGALVRVHSECLTGEAFGSLKCECGPQLDAALDTIHNHGGVVIYLRGHEGRGIGLINKLRAYRLQEDGLDTLDANLALGLPADAREYIAAAEILRDLGLSSIRLLSNNPDKKDQLTAHDIEVTEMVPLVVGVGAFNESYLDTKRDRMGHRLPGQLDTGFDPVA</sequence>
<feature type="binding site" evidence="11">
    <location>
        <begin position="98"/>
        <end position="100"/>
    </location>
    <ligand>
        <name>GTP</name>
        <dbReference type="ChEBI" id="CHEBI:37565"/>
    </ligand>
</feature>
<accession>A0A495IDH8</accession>
<keyword evidence="14" id="KW-1185">Reference proteome</keyword>
<feature type="binding site" evidence="11">
    <location>
        <position position="155"/>
    </location>
    <ligand>
        <name>GTP</name>
        <dbReference type="ChEBI" id="CHEBI:37565"/>
    </ligand>
</feature>
<gene>
    <name evidence="11" type="primary">ribA</name>
    <name evidence="13" type="ORF">C8E83_0265</name>
</gene>
<comment type="pathway">
    <text evidence="1 11">Cofactor biosynthesis; riboflavin biosynthesis; 5-amino-6-(D-ribitylamino)uracil from GTP: step 1/4.</text>
</comment>
<evidence type="ECO:0000256" key="6">
    <source>
        <dbReference type="ARBA" id="ARBA00022801"/>
    </source>
</evidence>
<dbReference type="SUPFAM" id="SSF142695">
    <property type="entry name" value="RibA-like"/>
    <property type="match status" value="1"/>
</dbReference>
<evidence type="ECO:0000313" key="14">
    <source>
        <dbReference type="Proteomes" id="UP000280008"/>
    </source>
</evidence>
<feature type="active site" description="Proton acceptor" evidence="11">
    <location>
        <position position="132"/>
    </location>
</feature>
<feature type="binding site" evidence="11">
    <location>
        <position position="160"/>
    </location>
    <ligand>
        <name>GTP</name>
        <dbReference type="ChEBI" id="CHEBI:37565"/>
    </ligand>
</feature>
<dbReference type="Proteomes" id="UP000280008">
    <property type="component" value="Unassembled WGS sequence"/>
</dbReference>
<dbReference type="NCBIfam" id="TIGR00505">
    <property type="entry name" value="ribA"/>
    <property type="match status" value="1"/>
</dbReference>
<feature type="binding site" evidence="11">
    <location>
        <position position="73"/>
    </location>
    <ligand>
        <name>Zn(2+)</name>
        <dbReference type="ChEBI" id="CHEBI:29105"/>
        <note>catalytic</note>
    </ligand>
</feature>
<reference evidence="13 14" key="1">
    <citation type="submission" date="2018-10" db="EMBL/GenBank/DDBJ databases">
        <title>Sequencing the genomes of 1000 actinobacteria strains.</title>
        <authorList>
            <person name="Klenk H.-P."/>
        </authorList>
    </citation>
    <scope>NUCLEOTIDE SEQUENCE [LARGE SCALE GENOMIC DNA]</scope>
    <source>
        <strain evidence="13 14">DSM 17894</strain>
    </source>
</reference>
<dbReference type="GO" id="GO:0009231">
    <property type="term" value="P:riboflavin biosynthetic process"/>
    <property type="evidence" value="ECO:0007669"/>
    <property type="project" value="UniProtKB-UniRule"/>
</dbReference>
<feature type="binding site" evidence="11">
    <location>
        <position position="120"/>
    </location>
    <ligand>
        <name>GTP</name>
        <dbReference type="ChEBI" id="CHEBI:37565"/>
    </ligand>
</feature>
<proteinExistence type="inferred from homology"/>
<dbReference type="OrthoDB" id="9793111at2"/>
<feature type="binding site" evidence="11">
    <location>
        <position position="71"/>
    </location>
    <ligand>
        <name>Zn(2+)</name>
        <dbReference type="ChEBI" id="CHEBI:29105"/>
        <note>catalytic</note>
    </ligand>
</feature>
<evidence type="ECO:0000256" key="9">
    <source>
        <dbReference type="ARBA" id="ARBA00043932"/>
    </source>
</evidence>
<dbReference type="InterPro" id="IPR036144">
    <property type="entry name" value="RibA-like_sf"/>
</dbReference>
<evidence type="ECO:0000256" key="5">
    <source>
        <dbReference type="ARBA" id="ARBA00022741"/>
    </source>
</evidence>
<protein>
    <recommendedName>
        <fullName evidence="11">GTP cyclohydrolase-2</fullName>
        <ecNumber evidence="11">3.5.4.25</ecNumber>
    </recommendedName>
    <alternativeName>
        <fullName evidence="11">GTP cyclohydrolase II</fullName>
    </alternativeName>
</protein>
<keyword evidence="7 11" id="KW-0862">Zinc</keyword>
<dbReference type="CDD" id="cd00641">
    <property type="entry name" value="GTP_cyclohydro2"/>
    <property type="match status" value="1"/>
</dbReference>
<name>A0A495IDH8_9MICO</name>
<dbReference type="AlphaFoldDB" id="A0A495IDH8"/>
<comment type="function">
    <text evidence="9 11">Catalyzes the conversion of GTP to 2,5-diamino-6-ribosylamino-4(3H)-pyrimidinone 5'-phosphate (DARP), formate and pyrophosphate.</text>
</comment>
<dbReference type="InterPro" id="IPR032677">
    <property type="entry name" value="GTP_cyclohydro_II"/>
</dbReference>
<dbReference type="GO" id="GO:0008686">
    <property type="term" value="F:3,4-dihydroxy-2-butanone-4-phosphate synthase activity"/>
    <property type="evidence" value="ECO:0007669"/>
    <property type="project" value="TreeGrafter"/>
</dbReference>
<dbReference type="GO" id="GO:0008270">
    <property type="term" value="F:zinc ion binding"/>
    <property type="evidence" value="ECO:0007669"/>
    <property type="project" value="UniProtKB-UniRule"/>
</dbReference>
<dbReference type="PANTHER" id="PTHR21327">
    <property type="entry name" value="GTP CYCLOHYDROLASE II-RELATED"/>
    <property type="match status" value="1"/>
</dbReference>
<dbReference type="GO" id="GO:0003935">
    <property type="term" value="F:GTP cyclohydrolase II activity"/>
    <property type="evidence" value="ECO:0007669"/>
    <property type="project" value="UniProtKB-UniRule"/>
</dbReference>
<evidence type="ECO:0000256" key="11">
    <source>
        <dbReference type="HAMAP-Rule" id="MF_00179"/>
    </source>
</evidence>
<dbReference type="NCBIfam" id="NF001591">
    <property type="entry name" value="PRK00393.1"/>
    <property type="match status" value="1"/>
</dbReference>
<dbReference type="FunFam" id="3.40.50.10990:FF:000001">
    <property type="entry name" value="Riboflavin biosynthesis protein RibBA"/>
    <property type="match status" value="1"/>
</dbReference>
<evidence type="ECO:0000259" key="12">
    <source>
        <dbReference type="Pfam" id="PF00925"/>
    </source>
</evidence>
<feature type="active site" description="Nucleophile" evidence="11">
    <location>
        <position position="134"/>
    </location>
</feature>
<evidence type="ECO:0000256" key="10">
    <source>
        <dbReference type="ARBA" id="ARBA00049295"/>
    </source>
</evidence>
<dbReference type="HAMAP" id="MF_00179">
    <property type="entry name" value="RibA"/>
    <property type="match status" value="1"/>
</dbReference>
<evidence type="ECO:0000256" key="2">
    <source>
        <dbReference type="ARBA" id="ARBA00005520"/>
    </source>
</evidence>
<evidence type="ECO:0000256" key="4">
    <source>
        <dbReference type="ARBA" id="ARBA00022723"/>
    </source>
</evidence>
<keyword evidence="8 11" id="KW-0342">GTP-binding</keyword>
<dbReference type="GO" id="GO:0005525">
    <property type="term" value="F:GTP binding"/>
    <property type="evidence" value="ECO:0007669"/>
    <property type="project" value="UniProtKB-KW"/>
</dbReference>